<organism evidence="1 2">
    <name type="scientific">Amanita thiersii Skay4041</name>
    <dbReference type="NCBI Taxonomy" id="703135"/>
    <lineage>
        <taxon>Eukaryota</taxon>
        <taxon>Fungi</taxon>
        <taxon>Dikarya</taxon>
        <taxon>Basidiomycota</taxon>
        <taxon>Agaricomycotina</taxon>
        <taxon>Agaricomycetes</taxon>
        <taxon>Agaricomycetidae</taxon>
        <taxon>Agaricales</taxon>
        <taxon>Pluteineae</taxon>
        <taxon>Amanitaceae</taxon>
        <taxon>Amanita</taxon>
    </lineage>
</organism>
<proteinExistence type="predicted"/>
<protein>
    <submittedName>
        <fullName evidence="1">Uncharacterized protein</fullName>
    </submittedName>
</protein>
<dbReference type="EMBL" id="KZ302513">
    <property type="protein sequence ID" value="PFH45177.1"/>
    <property type="molecule type" value="Genomic_DNA"/>
</dbReference>
<evidence type="ECO:0000313" key="1">
    <source>
        <dbReference type="EMBL" id="PFH45177.1"/>
    </source>
</evidence>
<dbReference type="Proteomes" id="UP000242287">
    <property type="component" value="Unassembled WGS sequence"/>
</dbReference>
<evidence type="ECO:0000313" key="2">
    <source>
        <dbReference type="Proteomes" id="UP000242287"/>
    </source>
</evidence>
<gene>
    <name evidence="1" type="ORF">AMATHDRAFT_9829</name>
</gene>
<reference evidence="1 2" key="1">
    <citation type="submission" date="2014-02" db="EMBL/GenBank/DDBJ databases">
        <title>Transposable element dynamics among asymbiotic and ectomycorrhizal Amanita fungi.</title>
        <authorList>
            <consortium name="DOE Joint Genome Institute"/>
            <person name="Hess J."/>
            <person name="Skrede I."/>
            <person name="Wolfe B."/>
            <person name="LaButti K."/>
            <person name="Ohm R.A."/>
            <person name="Grigoriev I.V."/>
            <person name="Pringle A."/>
        </authorList>
    </citation>
    <scope>NUCLEOTIDE SEQUENCE [LARGE SCALE GENOMIC DNA]</scope>
    <source>
        <strain evidence="1 2">SKay4041</strain>
    </source>
</reference>
<accession>A0A2A9NAA5</accession>
<name>A0A2A9NAA5_9AGAR</name>
<sequence length="413" mass="46066">MNREVINELCASADTTNQWLEQQIQLLHQEVTTLNTITTQLAPPPVIPIPPASPQPLPPLSPRYQPFQAWDDDRINWDNLEWKEDKYCGQVYHYAITGPDHARRFVGISQENQRCFANSKRQLARLIFEGQALTFTMSGLPHEHLVHRFKALPKTKSGLSLTYNPLTSLAGQSSIIEEAFDSRTMLPLRVADWSTFLPTVPLSGDGSMTPSTPSSIAASRHSLRGSAGYIIYDKGVRVGHFARPMVAASPFEAELQALDLAIAGARSLFHQRWTPASIPYNSRHLLFAPYLEIGSAARKTPFGVLSPSMQLDARYSTTRDWQISWNSGRRHMALKVGNRRFKPSLGSSRHVHIKSAGDDMPTFTRLVRAITVHAPIGGILFLGIWPFHEHLLGVRVVVSKNRPRNTSQCPAAA</sequence>
<dbReference type="AlphaFoldDB" id="A0A2A9NAA5"/>
<keyword evidence="2" id="KW-1185">Reference proteome</keyword>